<dbReference type="Pfam" id="PF10067">
    <property type="entry name" value="DUF2306"/>
    <property type="match status" value="1"/>
</dbReference>
<protein>
    <submittedName>
        <fullName evidence="3">Membrane protein</fullName>
    </submittedName>
</protein>
<feature type="region of interest" description="Disordered" evidence="1">
    <location>
        <begin position="205"/>
        <end position="260"/>
    </location>
</feature>
<dbReference type="InterPro" id="IPR018750">
    <property type="entry name" value="DUF2306_membrane"/>
</dbReference>
<proteinExistence type="predicted"/>
<feature type="transmembrane region" description="Helical" evidence="2">
    <location>
        <begin position="115"/>
        <end position="136"/>
    </location>
</feature>
<feature type="transmembrane region" description="Helical" evidence="2">
    <location>
        <begin position="81"/>
        <end position="103"/>
    </location>
</feature>
<evidence type="ECO:0000256" key="1">
    <source>
        <dbReference type="SAM" id="MobiDB-lite"/>
    </source>
</evidence>
<keyword evidence="2" id="KW-0472">Membrane</keyword>
<name>A0A6V8K5S3_9ACTN</name>
<feature type="transmembrane region" description="Helical" evidence="2">
    <location>
        <begin position="148"/>
        <end position="170"/>
    </location>
</feature>
<accession>A0A6V8K5S3</accession>
<dbReference type="EMBL" id="BLPF01000001">
    <property type="protein sequence ID" value="GFJ76155.1"/>
    <property type="molecule type" value="Genomic_DNA"/>
</dbReference>
<dbReference type="AlphaFoldDB" id="A0A6V8K5S3"/>
<evidence type="ECO:0000313" key="3">
    <source>
        <dbReference type="EMBL" id="GFJ76155.1"/>
    </source>
</evidence>
<evidence type="ECO:0000313" key="4">
    <source>
        <dbReference type="Proteomes" id="UP000482800"/>
    </source>
</evidence>
<dbReference type="RefSeq" id="WP_178134950.1">
    <property type="nucleotide sequence ID" value="NZ_BAABGO010000003.1"/>
</dbReference>
<gene>
    <name evidence="3" type="ORF">Phou_003350</name>
</gene>
<reference evidence="3 4" key="2">
    <citation type="submission" date="2020-03" db="EMBL/GenBank/DDBJ databases">
        <authorList>
            <person name="Ichikawa N."/>
            <person name="Kimura A."/>
            <person name="Kitahashi Y."/>
            <person name="Uohara A."/>
        </authorList>
    </citation>
    <scope>NUCLEOTIDE SEQUENCE [LARGE SCALE GENOMIC DNA]</scope>
    <source>
        <strain evidence="3 4">NBRC 108639</strain>
    </source>
</reference>
<feature type="compositionally biased region" description="Basic residues" evidence="1">
    <location>
        <begin position="205"/>
        <end position="217"/>
    </location>
</feature>
<organism evidence="3 4">
    <name type="scientific">Phytohabitans houttuyneae</name>
    <dbReference type="NCBI Taxonomy" id="1076126"/>
    <lineage>
        <taxon>Bacteria</taxon>
        <taxon>Bacillati</taxon>
        <taxon>Actinomycetota</taxon>
        <taxon>Actinomycetes</taxon>
        <taxon>Micromonosporales</taxon>
        <taxon>Micromonosporaceae</taxon>
    </lineage>
</organism>
<sequence>MTMREWRLPAALILLSLVPVVAGAARVSELSGGPEVTDANARFVGDPLPVVLHIVGAVVYSILGAFQFVPSLRRNRWHRRAGRILVPCGLTVALTGLWMNFAYDLPAHDNALTSVFRVAFGSAMALSIVLGVAAVLRRDFARHRAWMARGYAIGLGAGTQAFTHAPYLIASGGEQPGANARAGLMLAGWLINLAVVEWYLRRPARTARPRQGRRPRGRGTSGERPGQEVPVTPSGRTMRRFASAHDELPVTRSMTRSTSR</sequence>
<comment type="caution">
    <text evidence="3">The sequence shown here is derived from an EMBL/GenBank/DDBJ whole genome shotgun (WGS) entry which is preliminary data.</text>
</comment>
<evidence type="ECO:0000256" key="2">
    <source>
        <dbReference type="SAM" id="Phobius"/>
    </source>
</evidence>
<keyword evidence="4" id="KW-1185">Reference proteome</keyword>
<feature type="transmembrane region" description="Helical" evidence="2">
    <location>
        <begin position="48"/>
        <end position="69"/>
    </location>
</feature>
<reference evidence="3 4" key="1">
    <citation type="submission" date="2020-03" db="EMBL/GenBank/DDBJ databases">
        <title>Whole genome shotgun sequence of Phytohabitans houttuyneae NBRC 108639.</title>
        <authorList>
            <person name="Komaki H."/>
            <person name="Tamura T."/>
        </authorList>
    </citation>
    <scope>NUCLEOTIDE SEQUENCE [LARGE SCALE GENOMIC DNA]</scope>
    <source>
        <strain evidence="3 4">NBRC 108639</strain>
    </source>
</reference>
<feature type="transmembrane region" description="Helical" evidence="2">
    <location>
        <begin position="182"/>
        <end position="200"/>
    </location>
</feature>
<dbReference type="Proteomes" id="UP000482800">
    <property type="component" value="Unassembled WGS sequence"/>
</dbReference>
<keyword evidence="2" id="KW-1133">Transmembrane helix</keyword>
<keyword evidence="2" id="KW-0812">Transmembrane</keyword>